<organism evidence="1 2">
    <name type="scientific">Marinomonas spartinae</name>
    <dbReference type="NCBI Taxonomy" id="1792290"/>
    <lineage>
        <taxon>Bacteria</taxon>
        <taxon>Pseudomonadati</taxon>
        <taxon>Pseudomonadota</taxon>
        <taxon>Gammaproteobacteria</taxon>
        <taxon>Oceanospirillales</taxon>
        <taxon>Oceanospirillaceae</taxon>
        <taxon>Marinomonas</taxon>
    </lineage>
</organism>
<evidence type="ECO:0000313" key="1">
    <source>
        <dbReference type="EMBL" id="SBS36534.1"/>
    </source>
</evidence>
<dbReference type="EMBL" id="FLOB01000013">
    <property type="protein sequence ID" value="SBS36534.1"/>
    <property type="molecule type" value="Genomic_DNA"/>
</dbReference>
<accession>A0A1A8TSG7</accession>
<keyword evidence="2" id="KW-1185">Reference proteome</keyword>
<sequence>MKAQAAYMKDGTEVGSGWVEQMVTPPNPK</sequence>
<dbReference type="Proteomes" id="UP000092544">
    <property type="component" value="Unassembled WGS sequence"/>
</dbReference>
<name>A0A1A8TSG7_9GAMM</name>
<reference evidence="1 2" key="1">
    <citation type="submission" date="2016-06" db="EMBL/GenBank/DDBJ databases">
        <authorList>
            <person name="Kjaerup R.B."/>
            <person name="Dalgaard T.S."/>
            <person name="Juul-Madsen H.R."/>
        </authorList>
    </citation>
    <scope>NUCLEOTIDE SEQUENCE [LARGE SCALE GENOMIC DNA]</scope>
    <source>
        <strain evidence="1 2">CECT 8886</strain>
    </source>
</reference>
<dbReference type="AlphaFoldDB" id="A0A1A8TSG7"/>
<protein>
    <submittedName>
        <fullName evidence="1">Uncharacterized protein</fullName>
    </submittedName>
</protein>
<gene>
    <name evidence="1" type="ORF">MSP8886_03744</name>
</gene>
<proteinExistence type="predicted"/>
<evidence type="ECO:0000313" key="2">
    <source>
        <dbReference type="Proteomes" id="UP000092544"/>
    </source>
</evidence>